<protein>
    <submittedName>
        <fullName evidence="9">DedA family protein</fullName>
    </submittedName>
</protein>
<dbReference type="InterPro" id="IPR032818">
    <property type="entry name" value="DedA-like"/>
</dbReference>
<dbReference type="GO" id="GO:0005886">
    <property type="term" value="C:plasma membrane"/>
    <property type="evidence" value="ECO:0007669"/>
    <property type="project" value="UniProtKB-SubCell"/>
</dbReference>
<comment type="similarity">
    <text evidence="2 7">Belongs to the DedA family.</text>
</comment>
<keyword evidence="10" id="KW-1185">Reference proteome</keyword>
<feature type="transmembrane region" description="Helical" evidence="7">
    <location>
        <begin position="146"/>
        <end position="171"/>
    </location>
</feature>
<comment type="caution">
    <text evidence="9">The sequence shown here is derived from an EMBL/GenBank/DDBJ whole genome shotgun (WGS) entry which is preliminary data.</text>
</comment>
<dbReference type="OrthoDB" id="162303at2"/>
<proteinExistence type="inferred from homology"/>
<dbReference type="PANTHER" id="PTHR30353">
    <property type="entry name" value="INNER MEMBRANE PROTEIN DEDA-RELATED"/>
    <property type="match status" value="1"/>
</dbReference>
<accession>A0A3S0WUL9</accession>
<feature type="transmembrane region" description="Helical" evidence="7">
    <location>
        <begin position="21"/>
        <end position="41"/>
    </location>
</feature>
<evidence type="ECO:0000256" key="4">
    <source>
        <dbReference type="ARBA" id="ARBA00022692"/>
    </source>
</evidence>
<sequence>MQFLESLSAAIEAVVVQSVGLPYVLLLVAACCLADAVFPVVPSESVLIAVATVSTATVGPSLWSLVLVAAVGAWIGDHLVFHLGRAVGPARWRWMRRPRTVRAIAWAQAALERRGALYIVTGRFIPGGRVAVNFVAGSTRYPRARFAATAALAAVIWASYSVAVGLVFGSLFEGQPVLAMVTGIVVACVAGLVLDAVFGRARRRAADPADESTTD</sequence>
<keyword evidence="3 7" id="KW-1003">Cell membrane</keyword>
<reference evidence="9 10" key="1">
    <citation type="submission" date="2018-12" db="EMBL/GenBank/DDBJ databases">
        <authorList>
            <person name="Li F."/>
        </authorList>
    </citation>
    <scope>NUCLEOTIDE SEQUENCE [LARGE SCALE GENOMIC DNA]</scope>
    <source>
        <strain evidence="9 10">EGI 6500705</strain>
    </source>
</reference>
<keyword evidence="4 7" id="KW-0812">Transmembrane</keyword>
<organism evidence="9 10">
    <name type="scientific">Labedella endophytica</name>
    <dbReference type="NCBI Taxonomy" id="1523160"/>
    <lineage>
        <taxon>Bacteria</taxon>
        <taxon>Bacillati</taxon>
        <taxon>Actinomycetota</taxon>
        <taxon>Actinomycetes</taxon>
        <taxon>Micrococcales</taxon>
        <taxon>Microbacteriaceae</taxon>
        <taxon>Labedella</taxon>
    </lineage>
</organism>
<dbReference type="PANTHER" id="PTHR30353:SF15">
    <property type="entry name" value="INNER MEMBRANE PROTEIN YABI"/>
    <property type="match status" value="1"/>
</dbReference>
<dbReference type="EMBL" id="RZGZ01000007">
    <property type="protein sequence ID" value="RUQ96907.1"/>
    <property type="molecule type" value="Genomic_DNA"/>
</dbReference>
<evidence type="ECO:0000256" key="6">
    <source>
        <dbReference type="ARBA" id="ARBA00023136"/>
    </source>
</evidence>
<feature type="transmembrane region" description="Helical" evidence="7">
    <location>
        <begin position="61"/>
        <end position="87"/>
    </location>
</feature>
<feature type="transmembrane region" description="Helical" evidence="7">
    <location>
        <begin position="177"/>
        <end position="198"/>
    </location>
</feature>
<dbReference type="Pfam" id="PF09335">
    <property type="entry name" value="VTT_dom"/>
    <property type="match status" value="1"/>
</dbReference>
<evidence type="ECO:0000313" key="9">
    <source>
        <dbReference type="EMBL" id="RUQ96907.1"/>
    </source>
</evidence>
<feature type="domain" description="VTT" evidence="8">
    <location>
        <begin position="41"/>
        <end position="165"/>
    </location>
</feature>
<keyword evidence="6 7" id="KW-0472">Membrane</keyword>
<name>A0A3S0WUL9_9MICO</name>
<evidence type="ECO:0000256" key="5">
    <source>
        <dbReference type="ARBA" id="ARBA00022989"/>
    </source>
</evidence>
<dbReference type="AlphaFoldDB" id="A0A3S0WUL9"/>
<dbReference type="InterPro" id="IPR032816">
    <property type="entry name" value="VTT_dom"/>
</dbReference>
<evidence type="ECO:0000256" key="7">
    <source>
        <dbReference type="RuleBase" id="RU367016"/>
    </source>
</evidence>
<evidence type="ECO:0000259" key="8">
    <source>
        <dbReference type="Pfam" id="PF09335"/>
    </source>
</evidence>
<evidence type="ECO:0000313" key="10">
    <source>
        <dbReference type="Proteomes" id="UP000274909"/>
    </source>
</evidence>
<evidence type="ECO:0000256" key="2">
    <source>
        <dbReference type="ARBA" id="ARBA00010792"/>
    </source>
</evidence>
<comment type="subcellular location">
    <subcellularLocation>
        <location evidence="1 7">Cell membrane</location>
        <topology evidence="1 7">Multi-pass membrane protein</topology>
    </subcellularLocation>
</comment>
<keyword evidence="5 7" id="KW-1133">Transmembrane helix</keyword>
<gene>
    <name evidence="9" type="ORF">ELQ94_16800</name>
</gene>
<evidence type="ECO:0000256" key="1">
    <source>
        <dbReference type="ARBA" id="ARBA00004651"/>
    </source>
</evidence>
<evidence type="ECO:0000256" key="3">
    <source>
        <dbReference type="ARBA" id="ARBA00022475"/>
    </source>
</evidence>
<dbReference type="Proteomes" id="UP000274909">
    <property type="component" value="Unassembled WGS sequence"/>
</dbReference>
<dbReference type="RefSeq" id="WP_127051536.1">
    <property type="nucleotide sequence ID" value="NZ_RZGZ01000007.1"/>
</dbReference>